<gene>
    <name evidence="1" type="ORF">QLX08_006181</name>
</gene>
<dbReference type="EMBL" id="JAWNGG020000111">
    <property type="protein sequence ID" value="KAK9301479.1"/>
    <property type="molecule type" value="Genomic_DNA"/>
</dbReference>
<accession>A0AAW0ZUZ5</accession>
<evidence type="ECO:0000313" key="1">
    <source>
        <dbReference type="EMBL" id="KAK9301479.1"/>
    </source>
</evidence>
<dbReference type="AlphaFoldDB" id="A0AAW0ZUZ5"/>
<protein>
    <submittedName>
        <fullName evidence="1">Uncharacterized protein</fullName>
    </submittedName>
</protein>
<sequence>MISTSRRRNKVNFFIRSGKLLGCLARDFVLCTLSRLGEKLESVGCGGGSQKSPIDESIRRIQRSVPRGKWICKYSYSVLLDFL</sequence>
<comment type="caution">
    <text evidence="1">The sequence shown here is derived from an EMBL/GenBank/DDBJ whole genome shotgun (WGS) entry which is preliminary data.</text>
</comment>
<dbReference type="Proteomes" id="UP001432146">
    <property type="component" value="Unassembled WGS sequence"/>
</dbReference>
<evidence type="ECO:0000313" key="2">
    <source>
        <dbReference type="Proteomes" id="UP001432146"/>
    </source>
</evidence>
<reference evidence="1 2" key="1">
    <citation type="submission" date="2024-05" db="EMBL/GenBank/DDBJ databases">
        <title>The nuclear and mitochondrial genome assemblies of Tetragonisca angustula (Apidae: Meliponini), a tiny yet remarkable pollinator in the Neotropics.</title>
        <authorList>
            <person name="Ferrari R."/>
            <person name="Ricardo P.C."/>
            <person name="Dias F.C."/>
            <person name="Araujo N.S."/>
            <person name="Soares D.O."/>
            <person name="Zhou Q.-S."/>
            <person name="Zhu C.-D."/>
            <person name="Coutinho L."/>
            <person name="Airas M.C."/>
            <person name="Batista T.M."/>
        </authorList>
    </citation>
    <scope>NUCLEOTIDE SEQUENCE [LARGE SCALE GENOMIC DNA]</scope>
    <source>
        <strain evidence="1">ASF017062</strain>
        <tissue evidence="1">Abdomen</tissue>
    </source>
</reference>
<organism evidence="1 2">
    <name type="scientific">Tetragonisca angustula</name>
    <dbReference type="NCBI Taxonomy" id="166442"/>
    <lineage>
        <taxon>Eukaryota</taxon>
        <taxon>Metazoa</taxon>
        <taxon>Ecdysozoa</taxon>
        <taxon>Arthropoda</taxon>
        <taxon>Hexapoda</taxon>
        <taxon>Insecta</taxon>
        <taxon>Pterygota</taxon>
        <taxon>Neoptera</taxon>
        <taxon>Endopterygota</taxon>
        <taxon>Hymenoptera</taxon>
        <taxon>Apocrita</taxon>
        <taxon>Aculeata</taxon>
        <taxon>Apoidea</taxon>
        <taxon>Anthophila</taxon>
        <taxon>Apidae</taxon>
        <taxon>Tetragonisca</taxon>
    </lineage>
</organism>
<proteinExistence type="predicted"/>
<keyword evidence="2" id="KW-1185">Reference proteome</keyword>
<name>A0AAW0ZUZ5_9HYME</name>